<dbReference type="GO" id="GO:0005525">
    <property type="term" value="F:GTP binding"/>
    <property type="evidence" value="ECO:0007669"/>
    <property type="project" value="UniProtKB-UniRule"/>
</dbReference>
<feature type="region of interest" description="G4" evidence="7">
    <location>
        <begin position="138"/>
        <end position="141"/>
    </location>
</feature>
<protein>
    <recommendedName>
        <fullName evidence="2 6">GTPase Era</fullName>
    </recommendedName>
</protein>
<dbReference type="InterPro" id="IPR005662">
    <property type="entry name" value="GTPase_Era-like"/>
</dbReference>
<evidence type="ECO:0000256" key="7">
    <source>
        <dbReference type="PROSITE-ProRule" id="PRU01050"/>
    </source>
</evidence>
<comment type="subcellular location">
    <subcellularLocation>
        <location evidence="6">Cytoplasm</location>
    </subcellularLocation>
    <subcellularLocation>
        <location evidence="6">Cell membrane</location>
        <topology evidence="6">Peripheral membrane protein</topology>
    </subcellularLocation>
</comment>
<keyword evidence="5 6" id="KW-0342">GTP-binding</keyword>
<evidence type="ECO:0000256" key="1">
    <source>
        <dbReference type="ARBA" id="ARBA00007921"/>
    </source>
</evidence>
<keyword evidence="4 6" id="KW-0694">RNA-binding</keyword>
<dbReference type="GO" id="GO:0043024">
    <property type="term" value="F:ribosomal small subunit binding"/>
    <property type="evidence" value="ECO:0007669"/>
    <property type="project" value="TreeGrafter"/>
</dbReference>
<dbReference type="NCBIfam" id="TIGR00436">
    <property type="entry name" value="era"/>
    <property type="match status" value="1"/>
</dbReference>
<dbReference type="Gene3D" id="3.30.300.20">
    <property type="match status" value="1"/>
</dbReference>
<dbReference type="InterPro" id="IPR009019">
    <property type="entry name" value="KH_sf_prok-type"/>
</dbReference>
<dbReference type="PRINTS" id="PR00326">
    <property type="entry name" value="GTP1OBG"/>
</dbReference>
<dbReference type="SUPFAM" id="SSF52540">
    <property type="entry name" value="P-loop containing nucleoside triphosphate hydrolases"/>
    <property type="match status" value="1"/>
</dbReference>
<dbReference type="Pfam" id="PF07650">
    <property type="entry name" value="KH_2"/>
    <property type="match status" value="1"/>
</dbReference>
<comment type="function">
    <text evidence="6">An essential GTPase that binds both GDP and GTP, with rapid nucleotide exchange. Plays a role in 16S rRNA processing and 30S ribosomal subunit biogenesis and possibly also in cell cycle regulation and energy metabolism.</text>
</comment>
<dbReference type="GO" id="GO:0070181">
    <property type="term" value="F:small ribosomal subunit rRNA binding"/>
    <property type="evidence" value="ECO:0007669"/>
    <property type="project" value="UniProtKB-UniRule"/>
</dbReference>
<comment type="subunit">
    <text evidence="6">Monomer.</text>
</comment>
<evidence type="ECO:0000256" key="4">
    <source>
        <dbReference type="ARBA" id="ARBA00022884"/>
    </source>
</evidence>
<keyword evidence="6" id="KW-0690">Ribosome biogenesis</keyword>
<dbReference type="PROSITE" id="PS51713">
    <property type="entry name" value="G_ERA"/>
    <property type="match status" value="1"/>
</dbReference>
<dbReference type="GO" id="GO:0000028">
    <property type="term" value="P:ribosomal small subunit assembly"/>
    <property type="evidence" value="ECO:0007669"/>
    <property type="project" value="TreeGrafter"/>
</dbReference>
<evidence type="ECO:0000313" key="10">
    <source>
        <dbReference type="Proteomes" id="UP000477311"/>
    </source>
</evidence>
<evidence type="ECO:0000256" key="6">
    <source>
        <dbReference type="HAMAP-Rule" id="MF_00367"/>
    </source>
</evidence>
<dbReference type="PANTHER" id="PTHR42698:SF1">
    <property type="entry name" value="GTPASE ERA, MITOCHONDRIAL"/>
    <property type="match status" value="1"/>
</dbReference>
<gene>
    <name evidence="6" type="primary">era</name>
    <name evidence="9" type="ORF">G4L39_08880</name>
</gene>
<comment type="similarity">
    <text evidence="1 6 7">Belongs to the TRAFAC class TrmE-Era-EngA-EngB-Septin-like GTPase superfamily. Era GTPase family.</text>
</comment>
<dbReference type="InterPro" id="IPR004044">
    <property type="entry name" value="KH_dom_type_2"/>
</dbReference>
<dbReference type="InterPro" id="IPR027417">
    <property type="entry name" value="P-loop_NTPase"/>
</dbReference>
<sequence>MSDTEPVETPVHEQPPPETRCGLAVLVGRTNVGKSTLLNALVGRKVSIVTPKPQTTRDPIQGVVNRPEGQIVFVDTPGFFKTHANRLVERLHERARRALQGIDVVVHVVDPSRAIGPEDEMVWEALQGVTQPRLLCLNKSDLPERPYVDAWKQRRDQYAGWYEVSAYTGQGLEDLVQGILQHLPVGPRLYPEDQITNAHQRFLIGEIIREKVYLLMDEEVPYRTAVEVHAVEESRDRQGRPMYHIKASILAANPRYQRMLIGAGGRRIREIGQAARVDLEAQLGRKVFLDMDVLVDRSLDR</sequence>
<feature type="binding site" evidence="6">
    <location>
        <begin position="28"/>
        <end position="35"/>
    </location>
    <ligand>
        <name>GTP</name>
        <dbReference type="ChEBI" id="CHEBI:37565"/>
    </ligand>
</feature>
<dbReference type="CDD" id="cd04163">
    <property type="entry name" value="Era"/>
    <property type="match status" value="1"/>
</dbReference>
<accession>A0A6M1RHG5</accession>
<evidence type="ECO:0000313" key="9">
    <source>
        <dbReference type="EMBL" id="NGO39508.1"/>
    </source>
</evidence>
<feature type="region of interest" description="G3" evidence="7">
    <location>
        <begin position="75"/>
        <end position="78"/>
    </location>
</feature>
<dbReference type="HAMAP" id="MF_00367">
    <property type="entry name" value="GTPase_Era"/>
    <property type="match status" value="1"/>
</dbReference>
<feature type="binding site" evidence="6">
    <location>
        <begin position="75"/>
        <end position="79"/>
    </location>
    <ligand>
        <name>GTP</name>
        <dbReference type="ChEBI" id="CHEBI:37565"/>
    </ligand>
</feature>
<dbReference type="Pfam" id="PF01926">
    <property type="entry name" value="MMR_HSR1"/>
    <property type="match status" value="1"/>
</dbReference>
<feature type="binding site" evidence="6">
    <location>
        <begin position="138"/>
        <end position="141"/>
    </location>
    <ligand>
        <name>GTP</name>
        <dbReference type="ChEBI" id="CHEBI:37565"/>
    </ligand>
</feature>
<evidence type="ECO:0000256" key="3">
    <source>
        <dbReference type="ARBA" id="ARBA00022741"/>
    </source>
</evidence>
<comment type="caution">
    <text evidence="9">The sequence shown here is derived from an EMBL/GenBank/DDBJ whole genome shotgun (WGS) entry which is preliminary data.</text>
</comment>
<name>A0A6M1RHG5_9BACT</name>
<dbReference type="RefSeq" id="WP_165107563.1">
    <property type="nucleotide sequence ID" value="NZ_JAAKYA010000053.1"/>
</dbReference>
<keyword evidence="6" id="KW-0699">rRNA-binding</keyword>
<keyword evidence="6" id="KW-0472">Membrane</keyword>
<keyword evidence="6" id="KW-0963">Cytoplasm</keyword>
<feature type="region of interest" description="G5" evidence="7">
    <location>
        <begin position="164"/>
        <end position="166"/>
    </location>
</feature>
<dbReference type="EMBL" id="JAAKYA010000053">
    <property type="protein sequence ID" value="NGO39508.1"/>
    <property type="molecule type" value="Genomic_DNA"/>
</dbReference>
<feature type="domain" description="Era-type G" evidence="8">
    <location>
        <begin position="20"/>
        <end position="185"/>
    </location>
</feature>
<keyword evidence="6" id="KW-1003">Cell membrane</keyword>
<organism evidence="9 10">
    <name type="scientific">Limisphaera ngatamarikiensis</name>
    <dbReference type="NCBI Taxonomy" id="1324935"/>
    <lineage>
        <taxon>Bacteria</taxon>
        <taxon>Pseudomonadati</taxon>
        <taxon>Verrucomicrobiota</taxon>
        <taxon>Verrucomicrobiia</taxon>
        <taxon>Limisphaerales</taxon>
        <taxon>Limisphaeraceae</taxon>
        <taxon>Limisphaera</taxon>
    </lineage>
</organism>
<dbReference type="Gene3D" id="3.40.50.300">
    <property type="entry name" value="P-loop containing nucleotide triphosphate hydrolases"/>
    <property type="match status" value="1"/>
</dbReference>
<dbReference type="GO" id="GO:0003924">
    <property type="term" value="F:GTPase activity"/>
    <property type="evidence" value="ECO:0007669"/>
    <property type="project" value="UniProtKB-UniRule"/>
</dbReference>
<keyword evidence="3 6" id="KW-0547">Nucleotide-binding</keyword>
<dbReference type="CDD" id="cd22534">
    <property type="entry name" value="KH-II_Era"/>
    <property type="match status" value="1"/>
</dbReference>
<dbReference type="Proteomes" id="UP000477311">
    <property type="component" value="Unassembled WGS sequence"/>
</dbReference>
<dbReference type="GO" id="GO:0005886">
    <property type="term" value="C:plasma membrane"/>
    <property type="evidence" value="ECO:0007669"/>
    <property type="project" value="UniProtKB-SubCell"/>
</dbReference>
<evidence type="ECO:0000256" key="2">
    <source>
        <dbReference type="ARBA" id="ARBA00020484"/>
    </source>
</evidence>
<dbReference type="InterPro" id="IPR005225">
    <property type="entry name" value="Small_GTP-bd"/>
</dbReference>
<dbReference type="AlphaFoldDB" id="A0A6M1RHG5"/>
<reference evidence="9 10" key="1">
    <citation type="submission" date="2020-02" db="EMBL/GenBank/DDBJ databases">
        <title>Draft genome sequence of Limisphaera ngatamarikiensis NGM72.4T, a thermophilic Verrucomicrobia grouped in subdivision 3.</title>
        <authorList>
            <person name="Carere C.R."/>
            <person name="Steen J."/>
            <person name="Hugenholtz P."/>
            <person name="Stott M.B."/>
        </authorList>
    </citation>
    <scope>NUCLEOTIDE SEQUENCE [LARGE SCALE GENOMIC DNA]</scope>
    <source>
        <strain evidence="9 10">NGM72.4</strain>
    </source>
</reference>
<feature type="region of interest" description="G1" evidence="7">
    <location>
        <begin position="28"/>
        <end position="35"/>
    </location>
</feature>
<proteinExistence type="inferred from homology"/>
<dbReference type="GO" id="GO:0005829">
    <property type="term" value="C:cytosol"/>
    <property type="evidence" value="ECO:0007669"/>
    <property type="project" value="TreeGrafter"/>
</dbReference>
<dbReference type="InterPro" id="IPR030388">
    <property type="entry name" value="G_ERA_dom"/>
</dbReference>
<dbReference type="InterPro" id="IPR015946">
    <property type="entry name" value="KH_dom-like_a/b"/>
</dbReference>
<evidence type="ECO:0000259" key="8">
    <source>
        <dbReference type="PROSITE" id="PS51713"/>
    </source>
</evidence>
<dbReference type="PANTHER" id="PTHR42698">
    <property type="entry name" value="GTPASE ERA"/>
    <property type="match status" value="1"/>
</dbReference>
<dbReference type="InterPro" id="IPR006073">
    <property type="entry name" value="GTP-bd"/>
</dbReference>
<dbReference type="NCBIfam" id="NF000908">
    <property type="entry name" value="PRK00089.1"/>
    <property type="match status" value="1"/>
</dbReference>
<dbReference type="NCBIfam" id="TIGR00231">
    <property type="entry name" value="small_GTP"/>
    <property type="match status" value="1"/>
</dbReference>
<feature type="region of interest" description="G2" evidence="7">
    <location>
        <begin position="54"/>
        <end position="58"/>
    </location>
</feature>
<dbReference type="SUPFAM" id="SSF54814">
    <property type="entry name" value="Prokaryotic type KH domain (KH-domain type II)"/>
    <property type="match status" value="1"/>
</dbReference>
<evidence type="ECO:0000256" key="5">
    <source>
        <dbReference type="ARBA" id="ARBA00023134"/>
    </source>
</evidence>
<keyword evidence="10" id="KW-1185">Reference proteome</keyword>